<dbReference type="Gene3D" id="2.30.30.940">
    <property type="match status" value="1"/>
</dbReference>
<reference evidence="3" key="1">
    <citation type="submission" date="2022-06" db="EMBL/GenBank/DDBJ databases">
        <title>Devosia sp. XJ19-45 genome assembly.</title>
        <authorList>
            <person name="Li B."/>
            <person name="Cai M."/>
            <person name="Nie G."/>
            <person name="Li W."/>
        </authorList>
    </citation>
    <scope>NUCLEOTIDE SEQUENCE</scope>
    <source>
        <strain evidence="3">XJ19-45</strain>
    </source>
</reference>
<feature type="region of interest" description="Disordered" evidence="1">
    <location>
        <begin position="839"/>
        <end position="861"/>
    </location>
</feature>
<evidence type="ECO:0000256" key="1">
    <source>
        <dbReference type="SAM" id="MobiDB-lite"/>
    </source>
</evidence>
<dbReference type="InterPro" id="IPR027417">
    <property type="entry name" value="P-loop_NTPase"/>
</dbReference>
<organism evidence="3 4">
    <name type="scientific">Devosia ureilytica</name>
    <dbReference type="NCBI Taxonomy" id="2952754"/>
    <lineage>
        <taxon>Bacteria</taxon>
        <taxon>Pseudomonadati</taxon>
        <taxon>Pseudomonadota</taxon>
        <taxon>Alphaproteobacteria</taxon>
        <taxon>Hyphomicrobiales</taxon>
        <taxon>Devosiaceae</taxon>
        <taxon>Devosia</taxon>
    </lineage>
</organism>
<dbReference type="InterPro" id="IPR051055">
    <property type="entry name" value="PIF1_helicase"/>
</dbReference>
<accession>A0A9Q4ALT1</accession>
<dbReference type="CDD" id="cd18809">
    <property type="entry name" value="SF1_C_RecD"/>
    <property type="match status" value="1"/>
</dbReference>
<dbReference type="SUPFAM" id="SSF55464">
    <property type="entry name" value="Origin of replication-binding domain, RBD-like"/>
    <property type="match status" value="1"/>
</dbReference>
<feature type="domain" description="TrwC relaxase" evidence="2">
    <location>
        <begin position="11"/>
        <end position="293"/>
    </location>
</feature>
<keyword evidence="4" id="KW-1185">Reference proteome</keyword>
<feature type="compositionally biased region" description="Basic and acidic residues" evidence="1">
    <location>
        <begin position="844"/>
        <end position="861"/>
    </location>
</feature>
<dbReference type="RefSeq" id="WP_254674028.1">
    <property type="nucleotide sequence ID" value="NZ_JAMWDU010000002.1"/>
</dbReference>
<dbReference type="SUPFAM" id="SSF52540">
    <property type="entry name" value="P-loop containing nucleoside triphosphate hydrolases"/>
    <property type="match status" value="2"/>
</dbReference>
<protein>
    <submittedName>
        <fullName evidence="3">Relaxase domain-containing protein</fullName>
    </submittedName>
</protein>
<evidence type="ECO:0000259" key="2">
    <source>
        <dbReference type="Pfam" id="PF08751"/>
    </source>
</evidence>
<dbReference type="Pfam" id="PF08751">
    <property type="entry name" value="TrwC"/>
    <property type="match status" value="1"/>
</dbReference>
<comment type="caution">
    <text evidence="3">The sequence shown here is derived from an EMBL/GenBank/DDBJ whole genome shotgun (WGS) entry which is preliminary data.</text>
</comment>
<dbReference type="Pfam" id="PF13604">
    <property type="entry name" value="AAA_30"/>
    <property type="match status" value="1"/>
</dbReference>
<dbReference type="AlphaFoldDB" id="A0A9Q4ALT1"/>
<dbReference type="NCBIfam" id="NF041492">
    <property type="entry name" value="MobF"/>
    <property type="match status" value="1"/>
</dbReference>
<dbReference type="PANTHER" id="PTHR47642:SF5">
    <property type="entry name" value="ATP-DEPENDENT DNA HELICASE"/>
    <property type="match status" value="1"/>
</dbReference>
<dbReference type="PANTHER" id="PTHR47642">
    <property type="entry name" value="ATP-DEPENDENT DNA HELICASE"/>
    <property type="match status" value="1"/>
</dbReference>
<dbReference type="EMBL" id="JAMWDU010000002">
    <property type="protein sequence ID" value="MCP8886272.1"/>
    <property type="molecule type" value="Genomic_DNA"/>
</dbReference>
<gene>
    <name evidence="3" type="ORF">NF348_04075</name>
</gene>
<dbReference type="Gene3D" id="3.40.50.300">
    <property type="entry name" value="P-loop containing nucleotide triphosphate hydrolases"/>
    <property type="match status" value="2"/>
</dbReference>
<evidence type="ECO:0000313" key="4">
    <source>
        <dbReference type="Proteomes" id="UP001060275"/>
    </source>
</evidence>
<sequence>MVATFAVIKSSSYYTRQAAAAALDYYAADDSAGIWLRGHDALGIAAGQIVRAEDFDRICSGLDATGKPLTKAAGGPRMLGIDVTLSAPKGFSVKFACSRGPLRQLFADIERDALEDVLRLVEQEIPLARRGHNGSRREQARFVAAAFTHSEARPERHADGVVFADPQRHHHLCLPNIAEREDGTWGGVDSVALRSWKKALGAVFRLRLASGLQAHGFTIEHADDEWKWSIAGVPETVTKYFSARRATLEEELAEAGLTSGQAPALAAAINATDRRTKQDLSLNQLTEQWHAAVRGLGFDPEQIALAGRQVEQEPQDFNGARKERLATVPEKLTEYQATFSRRQLIEVSANTLVGTGATLDDVIAGADDLVARNSVLERAETRDGPVYSTPQMLAAERALVNMVRRNAQARVVGPDRSARDEMLAISGLNAEQQDVVRAATSGARFVLLQGGAGTGKSTTLKTVAKTWQTAGYQVKGAAVAWRPANILGADLGVESRAIDAWCKSIAMGNQPFGEKTCLIVEEAGLQATLQTLQLLEAVDRTGGVVVMVGDEDQLVPVGAGHAMRLIRETIGATRIQTVVRQREAWARQAPKDFARGRAQKALDAFSEHGQIAFQDSPRATVEAAADRWNETTRTAPAKNVLVTAKTNAEVRALSAAIRNRLRERNALTGADFQIEAADASGNRHILRLAIGDRVRFLRRHDGLGVVNGTEARIVTIAQDKAGIIRIEAERDGQRISFAPSDVADTKGRARLAHAYAATLFQAQGLTVDHTLVLLSARFDRHDAYVASSRARESTEFFIDARTLDREREQEAPLGAGEDRDEARMTYLASRLARHSIKTNALDYNPEKEPTRARSKGLDHEL</sequence>
<name>A0A9Q4ALT1_9HYPH</name>
<evidence type="ECO:0000313" key="3">
    <source>
        <dbReference type="EMBL" id="MCP8886272.1"/>
    </source>
</evidence>
<dbReference type="Proteomes" id="UP001060275">
    <property type="component" value="Unassembled WGS sequence"/>
</dbReference>
<proteinExistence type="predicted"/>
<dbReference type="InterPro" id="IPR014862">
    <property type="entry name" value="TrwC"/>
</dbReference>